<proteinExistence type="predicted"/>
<accession>A0A7G5FE89</accession>
<organism evidence="1 2">
    <name type="scientific">Corynebacterium hindlerae</name>
    <dbReference type="NCBI Taxonomy" id="699041"/>
    <lineage>
        <taxon>Bacteria</taxon>
        <taxon>Bacillati</taxon>
        <taxon>Actinomycetota</taxon>
        <taxon>Actinomycetes</taxon>
        <taxon>Mycobacteriales</taxon>
        <taxon>Corynebacteriaceae</taxon>
        <taxon>Corynebacterium</taxon>
    </lineage>
</organism>
<gene>
    <name evidence="1" type="ORF">HW450_11425</name>
</gene>
<reference evidence="1 2" key="1">
    <citation type="submission" date="2020-07" db="EMBL/GenBank/DDBJ databases">
        <title>non toxigenic Corynebacterium sp. nov from a clinical source.</title>
        <authorList>
            <person name="Bernier A.-M."/>
            <person name="Bernard K."/>
        </authorList>
    </citation>
    <scope>NUCLEOTIDE SEQUENCE [LARGE SCALE GENOMIC DNA]</scope>
    <source>
        <strain evidence="2">NML 93-0612</strain>
    </source>
</reference>
<dbReference type="RefSeq" id="WP_182385737.1">
    <property type="nucleotide sequence ID" value="NZ_CP059833.1"/>
</dbReference>
<evidence type="ECO:0000313" key="2">
    <source>
        <dbReference type="Proteomes" id="UP000515570"/>
    </source>
</evidence>
<protein>
    <submittedName>
        <fullName evidence="1">Uncharacterized protein</fullName>
    </submittedName>
</protein>
<dbReference type="Proteomes" id="UP000515570">
    <property type="component" value="Chromosome"/>
</dbReference>
<dbReference type="AlphaFoldDB" id="A0A7G5FE89"/>
<sequence>MPNKTLLIDARRATTLPQLFALVAGAHQPTPRNLDGFADFVRDAHLAALVLKGCRLQIADYTALANVCRDLGVRVETR</sequence>
<dbReference type="EMBL" id="CP059833">
    <property type="protein sequence ID" value="QMV84930.1"/>
    <property type="molecule type" value="Genomic_DNA"/>
</dbReference>
<name>A0A7G5FE89_9CORY</name>
<keyword evidence="2" id="KW-1185">Reference proteome</keyword>
<evidence type="ECO:0000313" key="1">
    <source>
        <dbReference type="EMBL" id="QMV84930.1"/>
    </source>
</evidence>